<proteinExistence type="predicted"/>
<organism evidence="1 2">
    <name type="scientific">Phaseolus coccineus</name>
    <name type="common">Scarlet runner bean</name>
    <name type="synonym">Phaseolus multiflorus</name>
    <dbReference type="NCBI Taxonomy" id="3886"/>
    <lineage>
        <taxon>Eukaryota</taxon>
        <taxon>Viridiplantae</taxon>
        <taxon>Streptophyta</taxon>
        <taxon>Embryophyta</taxon>
        <taxon>Tracheophyta</taxon>
        <taxon>Spermatophyta</taxon>
        <taxon>Magnoliopsida</taxon>
        <taxon>eudicotyledons</taxon>
        <taxon>Gunneridae</taxon>
        <taxon>Pentapetalae</taxon>
        <taxon>rosids</taxon>
        <taxon>fabids</taxon>
        <taxon>Fabales</taxon>
        <taxon>Fabaceae</taxon>
        <taxon>Papilionoideae</taxon>
        <taxon>50 kb inversion clade</taxon>
        <taxon>NPAAA clade</taxon>
        <taxon>indigoferoid/millettioid clade</taxon>
        <taxon>Phaseoleae</taxon>
        <taxon>Phaseolus</taxon>
    </lineage>
</organism>
<evidence type="ECO:0000313" key="2">
    <source>
        <dbReference type="Proteomes" id="UP001374584"/>
    </source>
</evidence>
<name>A0AAN9QQ86_PHACN</name>
<accession>A0AAN9QQ86</accession>
<dbReference type="AlphaFoldDB" id="A0AAN9QQ86"/>
<reference evidence="1 2" key="1">
    <citation type="submission" date="2024-01" db="EMBL/GenBank/DDBJ databases">
        <title>The genomes of 5 underutilized Papilionoideae crops provide insights into root nodulation and disease resistanc.</title>
        <authorList>
            <person name="Jiang F."/>
        </authorList>
    </citation>
    <scope>NUCLEOTIDE SEQUENCE [LARGE SCALE GENOMIC DNA]</scope>
    <source>
        <strain evidence="1">JINMINGXINNONG_FW02</strain>
        <tissue evidence="1">Leaves</tissue>
    </source>
</reference>
<dbReference type="EMBL" id="JAYMYR010000009">
    <property type="protein sequence ID" value="KAK7342606.1"/>
    <property type="molecule type" value="Genomic_DNA"/>
</dbReference>
<dbReference type="Proteomes" id="UP001374584">
    <property type="component" value="Unassembled WGS sequence"/>
</dbReference>
<comment type="caution">
    <text evidence="1">The sequence shown here is derived from an EMBL/GenBank/DDBJ whole genome shotgun (WGS) entry which is preliminary data.</text>
</comment>
<keyword evidence="2" id="KW-1185">Reference proteome</keyword>
<gene>
    <name evidence="1" type="ORF">VNO80_25562</name>
</gene>
<protein>
    <submittedName>
        <fullName evidence="1">Uncharacterized protein</fullName>
    </submittedName>
</protein>
<evidence type="ECO:0000313" key="1">
    <source>
        <dbReference type="EMBL" id="KAK7342606.1"/>
    </source>
</evidence>
<sequence length="122" mass="13176">MRESEWRHDGRECEEDRIVGRGVSGLGNPMTKSDPLPMTKVDGCQGVSEEGGAQCVVVNVYVACSLRDKITLWGELSAIKMASLDPSVGYGCLKDADLGGGADAILLMEWSSFKMDVLVLCY</sequence>